<dbReference type="Proteomes" id="UP000199634">
    <property type="component" value="Unassembled WGS sequence"/>
</dbReference>
<feature type="chain" id="PRO_5011599155" evidence="1">
    <location>
        <begin position="19"/>
        <end position="237"/>
    </location>
</feature>
<accession>A0A1H6KFY1</accession>
<dbReference type="InterPro" id="IPR025665">
    <property type="entry name" value="Beta-barrel_OMP_2"/>
</dbReference>
<protein>
    <submittedName>
        <fullName evidence="3">Outer membrane protein beta-barrel domain-containing protein</fullName>
    </submittedName>
</protein>
<name>A0A1H6KFY1_9FLAO</name>
<reference evidence="4" key="1">
    <citation type="submission" date="2016-10" db="EMBL/GenBank/DDBJ databases">
        <authorList>
            <person name="Varghese N."/>
            <person name="Submissions S."/>
        </authorList>
    </citation>
    <scope>NUCLEOTIDE SEQUENCE [LARGE SCALE GENOMIC DNA]</scope>
    <source>
        <strain evidence="4">CGMCC 1.10825</strain>
    </source>
</reference>
<dbReference type="OrthoDB" id="1467485at2"/>
<dbReference type="EMBL" id="FNXE01000009">
    <property type="protein sequence ID" value="SEH70393.1"/>
    <property type="molecule type" value="Genomic_DNA"/>
</dbReference>
<proteinExistence type="predicted"/>
<evidence type="ECO:0000259" key="2">
    <source>
        <dbReference type="Pfam" id="PF13568"/>
    </source>
</evidence>
<evidence type="ECO:0000313" key="4">
    <source>
        <dbReference type="Proteomes" id="UP000199634"/>
    </source>
</evidence>
<keyword evidence="4" id="KW-1185">Reference proteome</keyword>
<dbReference type="Pfam" id="PF13568">
    <property type="entry name" value="OMP_b-brl_2"/>
    <property type="match status" value="1"/>
</dbReference>
<evidence type="ECO:0000256" key="1">
    <source>
        <dbReference type="SAM" id="SignalP"/>
    </source>
</evidence>
<gene>
    <name evidence="3" type="ORF">SAMN02927937_00963</name>
</gene>
<feature type="signal peptide" evidence="1">
    <location>
        <begin position="1"/>
        <end position="18"/>
    </location>
</feature>
<keyword evidence="1" id="KW-0732">Signal</keyword>
<organism evidence="3 4">
    <name type="scientific">Paenimyroides marinum</name>
    <dbReference type="NCBI Taxonomy" id="1159016"/>
    <lineage>
        <taxon>Bacteria</taxon>
        <taxon>Pseudomonadati</taxon>
        <taxon>Bacteroidota</taxon>
        <taxon>Flavobacteriia</taxon>
        <taxon>Flavobacteriales</taxon>
        <taxon>Flavobacteriaceae</taxon>
        <taxon>Paenimyroides</taxon>
    </lineage>
</organism>
<evidence type="ECO:0000313" key="3">
    <source>
        <dbReference type="EMBL" id="SEH70393.1"/>
    </source>
</evidence>
<feature type="domain" description="Outer membrane protein beta-barrel" evidence="2">
    <location>
        <begin position="33"/>
        <end position="207"/>
    </location>
</feature>
<sequence length="237" mass="27854">MKKLFIAFCLLLTANTFAQGMFGKNPYKNQQDWDQQRVHYGYFLGFSSYNFKFDYSKSFYEKNGSNEILVEPTFGFNVGLVGNLRLMEYLDLRFEPGLYYTKRNLIYPHIENPDQRIRNVSSTYIHFPLLLKFSALRAGNIRPYILAGLSQSLNLSSNETSKEDNYQGRFRMKKWTSNYELGLGIDFYFEHFKFTPSIRGVFGLQDELIRDKNPNSPWTGDIESMKTRGLFINFTFH</sequence>
<dbReference type="AlphaFoldDB" id="A0A1H6KFY1"/>
<dbReference type="STRING" id="1159016.SAMN02927937_00963"/>
<dbReference type="RefSeq" id="WP_091096909.1">
    <property type="nucleotide sequence ID" value="NZ_FNXE01000009.1"/>
</dbReference>